<reference evidence="1" key="1">
    <citation type="submission" date="2022-11" db="EMBL/GenBank/DDBJ databases">
        <title>Genomic repertoires linked with pathogenic potency of arthritogenic Prevotella copri isolated from the gut of rheumatoid arthritis patients.</title>
        <authorList>
            <person name="Nii T."/>
            <person name="Maeda Y."/>
            <person name="Motooka D."/>
            <person name="Naito M."/>
            <person name="Matsumoto Y."/>
            <person name="Ogawa T."/>
            <person name="Oguro-Igashira E."/>
            <person name="Kishikawa T."/>
            <person name="Yamashita M."/>
            <person name="Koizumi S."/>
            <person name="Kurakawa T."/>
            <person name="Okumura R."/>
            <person name="Kayama H."/>
            <person name="Murakami M."/>
            <person name="Sakaguchi T."/>
            <person name="Das B."/>
            <person name="Nakamura S."/>
            <person name="Okada Y."/>
            <person name="Kumanogoh A."/>
            <person name="Takeda K."/>
        </authorList>
    </citation>
    <scope>NUCLEOTIDE SEQUENCE</scope>
    <source>
        <strain evidence="1">H012_8</strain>
    </source>
</reference>
<dbReference type="AlphaFoldDB" id="A0AAW5UHL7"/>
<dbReference type="EMBL" id="JAPDVH010000001">
    <property type="protein sequence ID" value="MCW4154056.1"/>
    <property type="molecule type" value="Genomic_DNA"/>
</dbReference>
<evidence type="ECO:0000313" key="1">
    <source>
        <dbReference type="EMBL" id="MCW4154056.1"/>
    </source>
</evidence>
<organism evidence="1 2">
    <name type="scientific">Segatella copri</name>
    <dbReference type="NCBI Taxonomy" id="165179"/>
    <lineage>
        <taxon>Bacteria</taxon>
        <taxon>Pseudomonadati</taxon>
        <taxon>Bacteroidota</taxon>
        <taxon>Bacteroidia</taxon>
        <taxon>Bacteroidales</taxon>
        <taxon>Prevotellaceae</taxon>
        <taxon>Segatella</taxon>
    </lineage>
</organism>
<dbReference type="Proteomes" id="UP001209168">
    <property type="component" value="Unassembled WGS sequence"/>
</dbReference>
<protein>
    <submittedName>
        <fullName evidence="1">Uncharacterized protein</fullName>
    </submittedName>
</protein>
<comment type="caution">
    <text evidence="1">The sequence shown here is derived from an EMBL/GenBank/DDBJ whole genome shotgun (WGS) entry which is preliminary data.</text>
</comment>
<gene>
    <name evidence="1" type="ORF">ONT23_00575</name>
</gene>
<dbReference type="RefSeq" id="WP_264898420.1">
    <property type="nucleotide sequence ID" value="NZ_JAPDVH010000001.1"/>
</dbReference>
<sequence length="83" mass="9357">MKMSKTAQAVQKLKDGDLKGALSIFSTFKYDFTRDERRIMRIAYETLCGHGAFYQSLGIDASQMIVDATAILNTKYLSINKLN</sequence>
<name>A0AAW5UHL7_9BACT</name>
<accession>A0AAW5UHL7</accession>
<evidence type="ECO:0000313" key="2">
    <source>
        <dbReference type="Proteomes" id="UP001209168"/>
    </source>
</evidence>
<proteinExistence type="predicted"/>